<comment type="caution">
    <text evidence="1">The sequence shown here is derived from an EMBL/GenBank/DDBJ whole genome shotgun (WGS) entry which is preliminary data.</text>
</comment>
<gene>
    <name evidence="1" type="ORF">G2907_23780</name>
</gene>
<reference evidence="1" key="1">
    <citation type="journal article" date="2018" name="Genome Biol.">
        <title>SKESA: strategic k-mer extension for scrupulous assemblies.</title>
        <authorList>
            <person name="Souvorov A."/>
            <person name="Agarwala R."/>
            <person name="Lipman D.J."/>
        </authorList>
    </citation>
    <scope>NUCLEOTIDE SEQUENCE</scope>
    <source>
        <strain evidence="1">Salmonella enterica</strain>
    </source>
</reference>
<name>A0A3Y8XYS3_SALSE</name>
<reference evidence="1" key="2">
    <citation type="submission" date="2019-04" db="EMBL/GenBank/DDBJ databases">
        <authorList>
            <consortium name="NCBI Pathogen Detection Project"/>
        </authorList>
    </citation>
    <scope>NUCLEOTIDE SEQUENCE</scope>
    <source>
        <strain evidence="1">Salmonella enterica</strain>
    </source>
</reference>
<sequence>MEDEKQRQIQLQLTLQRRLEKVTPELFSEYLFERGVKTVICPMCGSEDIAIPNASTMTVGPEGSESSTYAIPVKLDTDGPPYSLVKYEYRLICKNCAFSMHFATWPVLKWVEQKLSDSGKGTNG</sequence>
<organism evidence="1">
    <name type="scientific">Salmonella senftenberg</name>
    <dbReference type="NCBI Taxonomy" id="28150"/>
    <lineage>
        <taxon>Bacteria</taxon>
        <taxon>Pseudomonadati</taxon>
        <taxon>Pseudomonadota</taxon>
        <taxon>Gammaproteobacteria</taxon>
        <taxon>Enterobacterales</taxon>
        <taxon>Enterobacteriaceae</taxon>
        <taxon>Salmonella</taxon>
    </lineage>
</organism>
<protein>
    <submittedName>
        <fullName evidence="1">Uncharacterized protein</fullName>
    </submittedName>
</protein>
<evidence type="ECO:0000313" key="1">
    <source>
        <dbReference type="EMBL" id="HAE0846243.1"/>
    </source>
</evidence>
<dbReference type="RefSeq" id="WP_020838529.1">
    <property type="nucleotide sequence ID" value="NZ_JAOTJV010000038.1"/>
</dbReference>
<dbReference type="EMBL" id="DAAQTU010000026">
    <property type="protein sequence ID" value="HAE0846243.1"/>
    <property type="molecule type" value="Genomic_DNA"/>
</dbReference>
<proteinExistence type="predicted"/>
<dbReference type="AlphaFoldDB" id="A0A3Y8XYS3"/>
<accession>A0A3Y8XYS3</accession>